<dbReference type="PANTHER" id="PTHR33371">
    <property type="entry name" value="INTERMEMBRANE PHOSPHOLIPID TRANSPORT SYSTEM BINDING PROTEIN MLAD-RELATED"/>
    <property type="match status" value="1"/>
</dbReference>
<dbReference type="Pfam" id="PF11887">
    <property type="entry name" value="Mce4_CUP1"/>
    <property type="match status" value="1"/>
</dbReference>
<dbReference type="InterPro" id="IPR005693">
    <property type="entry name" value="Mce"/>
</dbReference>
<dbReference type="InterPro" id="IPR003399">
    <property type="entry name" value="Mce/MlaD"/>
</dbReference>
<dbReference type="Pfam" id="PF02470">
    <property type="entry name" value="MlaD"/>
    <property type="match status" value="1"/>
</dbReference>
<name>A0A438BC15_9NOCA</name>
<dbReference type="InterPro" id="IPR024516">
    <property type="entry name" value="Mce_C"/>
</dbReference>
<dbReference type="RefSeq" id="WP_127917159.1">
    <property type="nucleotide sequence ID" value="NZ_RKLP01000008.1"/>
</dbReference>
<gene>
    <name evidence="3" type="ORF">EGT67_16475</name>
</gene>
<dbReference type="InterPro" id="IPR052336">
    <property type="entry name" value="MlaD_Phospholipid_Transporter"/>
</dbReference>
<feature type="domain" description="Mce/MlaD" evidence="1">
    <location>
        <begin position="37"/>
        <end position="112"/>
    </location>
</feature>
<keyword evidence="4" id="KW-1185">Reference proteome</keyword>
<feature type="domain" description="Mammalian cell entry C-terminal" evidence="2">
    <location>
        <begin position="119"/>
        <end position="296"/>
    </location>
</feature>
<dbReference type="Proteomes" id="UP000286208">
    <property type="component" value="Unassembled WGS sequence"/>
</dbReference>
<dbReference type="AlphaFoldDB" id="A0A438BC15"/>
<protein>
    <submittedName>
        <fullName evidence="3">MCE family protein</fullName>
    </submittedName>
</protein>
<proteinExistence type="predicted"/>
<dbReference type="GO" id="GO:0005576">
    <property type="term" value="C:extracellular region"/>
    <property type="evidence" value="ECO:0007669"/>
    <property type="project" value="TreeGrafter"/>
</dbReference>
<reference evidence="3 4" key="1">
    <citation type="submission" date="2018-11" db="EMBL/GenBank/DDBJ databases">
        <title>Rhodococcus spongicola sp. nov. and Rhodococcus xishaensis sp. nov. from marine sponges.</title>
        <authorList>
            <person name="Li L."/>
            <person name="Lin H.W."/>
        </authorList>
    </citation>
    <scope>NUCLEOTIDE SEQUENCE [LARGE SCALE GENOMIC DNA]</scope>
    <source>
        <strain evidence="3 4">CCTCC AB2014297</strain>
    </source>
</reference>
<evidence type="ECO:0000259" key="2">
    <source>
        <dbReference type="Pfam" id="PF11887"/>
    </source>
</evidence>
<dbReference type="EMBL" id="RKLP01000008">
    <property type="protein sequence ID" value="RVW08507.1"/>
    <property type="molecule type" value="Genomic_DNA"/>
</dbReference>
<dbReference type="PANTHER" id="PTHR33371:SF16">
    <property type="entry name" value="MCE-FAMILY PROTEIN MCE3F"/>
    <property type="match status" value="1"/>
</dbReference>
<accession>A0A438BC15</accession>
<organism evidence="3 4">
    <name type="scientific">Prescottella agglutinans</name>
    <dbReference type="NCBI Taxonomy" id="1644129"/>
    <lineage>
        <taxon>Bacteria</taxon>
        <taxon>Bacillati</taxon>
        <taxon>Actinomycetota</taxon>
        <taxon>Actinomycetes</taxon>
        <taxon>Mycobacteriales</taxon>
        <taxon>Nocardiaceae</taxon>
        <taxon>Prescottella</taxon>
    </lineage>
</organism>
<sequence>MRRVVLVQLILFALTAAVVIPFGIAYVVGSRAFGDPIRLHTNMSDALGLTAGTSVTYRGVQVGRVASVTLDGGRDGARIEFDLDPGTRIPRDSIAKVTMSTAAGIQNVDIYPTTGSGPYLEDGDILPAPQDQQPVQMDQLMGDAAKLLGGIDPEAVGTLGTELGEAFDGLGPGLASMIDDGDKLSALLERQAPQLRSLFTRTASLVGAMADQADAFGRGTAAARTVTGQLDDNSPTLVYLLDRSPDALAHTRELFDRYHDTFGALLANLATVTPIIADRRNALAAGLDEIPEGLGKLESIVKGDRAEFALVGTQGPVCNYDTQRRAVGDLSPTQPNLTLYCPPGPNIAQRGSRTAPRPDDLGLQNATTPGAVIGPPMVPDPVLVPTGAEALDQWNQLLEELGDGER</sequence>
<comment type="caution">
    <text evidence="3">The sequence shown here is derived from an EMBL/GenBank/DDBJ whole genome shotgun (WGS) entry which is preliminary data.</text>
</comment>
<dbReference type="NCBIfam" id="TIGR00996">
    <property type="entry name" value="Mtu_fam_mce"/>
    <property type="match status" value="1"/>
</dbReference>
<evidence type="ECO:0000313" key="4">
    <source>
        <dbReference type="Proteomes" id="UP000286208"/>
    </source>
</evidence>
<evidence type="ECO:0000259" key="1">
    <source>
        <dbReference type="Pfam" id="PF02470"/>
    </source>
</evidence>
<dbReference type="OrthoDB" id="4741753at2"/>
<evidence type="ECO:0000313" key="3">
    <source>
        <dbReference type="EMBL" id="RVW08507.1"/>
    </source>
</evidence>